<evidence type="ECO:0000259" key="2">
    <source>
        <dbReference type="Pfam" id="PF03171"/>
    </source>
</evidence>
<dbReference type="InterPro" id="IPR044861">
    <property type="entry name" value="IPNS-like_FE2OG_OXY"/>
</dbReference>
<feature type="domain" description="Isopenicillin N synthase-like Fe(2+) 2OG dioxygenase" evidence="2">
    <location>
        <begin position="294"/>
        <end position="384"/>
    </location>
</feature>
<dbReference type="GO" id="GO:0051213">
    <property type="term" value="F:dioxygenase activity"/>
    <property type="evidence" value="ECO:0007669"/>
    <property type="project" value="UniProtKB-KW"/>
</dbReference>
<comment type="caution">
    <text evidence="3">The sequence shown here is derived from an EMBL/GenBank/DDBJ whole genome shotgun (WGS) entry which is preliminary data.</text>
</comment>
<evidence type="ECO:0000256" key="1">
    <source>
        <dbReference type="SAM" id="MobiDB-lite"/>
    </source>
</evidence>
<gene>
    <name evidence="3" type="ORF">FVE85_1308</name>
</gene>
<keyword evidence="3" id="KW-0560">Oxidoreductase</keyword>
<sequence>MEQASRQITQFPRSRDALDALTLSQRVKVDEESPGPEIHVSRSRGARGGAGAKSDAAWGGESVALLLSDARAGKLCSTLALGYLRDFEQEHDTVRRGAVARAILDTFFFASLGAWSLQAGYSALGMQRFSWHAVQAHEDADLLTALQCTGAFILTDVPHLTAKALALLEELSRFFAEPSHVKHTLRSQQGIVGYEQAGDASASAEQFENRESFSFHGNWADSRAAVAPYLQEPDRFLPTQNRGVYTEYLRDVAHVACALAAWIESCLRKSGTLADLRGDSSVSFCKTFRYLGTSSSSQPTSVTGNGPHTDWNLLTLICGSRMADLQLLDRHTQTWMACECAPDAAEFLVLVGDFAEAVSQGKTHSPVHRVNLATQTRLSVVYFLYPEPNSIVPGWPYAEDHEKRKTGLYRDQSGRDVQPLNGYESWVAQGGHRAGDVFAAKWKQVQRTEEQAHASYRP</sequence>
<dbReference type="Proteomes" id="UP000324585">
    <property type="component" value="Unassembled WGS sequence"/>
</dbReference>
<protein>
    <submittedName>
        <fullName evidence="3">Gibberellin 3-beta-dioxygenase 1</fullName>
    </submittedName>
</protein>
<dbReference type="Gene3D" id="2.60.120.330">
    <property type="entry name" value="B-lactam Antibiotic, Isopenicillin N Synthase, Chain"/>
    <property type="match status" value="1"/>
</dbReference>
<dbReference type="Pfam" id="PF03171">
    <property type="entry name" value="2OG-FeII_Oxy"/>
    <property type="match status" value="1"/>
</dbReference>
<dbReference type="PANTHER" id="PTHR47990">
    <property type="entry name" value="2-OXOGLUTARATE (2OG) AND FE(II)-DEPENDENT OXYGENASE SUPERFAMILY PROTEIN-RELATED"/>
    <property type="match status" value="1"/>
</dbReference>
<name>A0A5J4YHC7_PORPP</name>
<evidence type="ECO:0000313" key="4">
    <source>
        <dbReference type="Proteomes" id="UP000324585"/>
    </source>
</evidence>
<keyword evidence="4" id="KW-1185">Reference proteome</keyword>
<accession>A0A5J4YHC7</accession>
<dbReference type="InterPro" id="IPR027443">
    <property type="entry name" value="IPNS-like_sf"/>
</dbReference>
<dbReference type="InterPro" id="IPR050231">
    <property type="entry name" value="Iron_ascorbate_oxido_reductase"/>
</dbReference>
<reference evidence="4" key="1">
    <citation type="journal article" date="2019" name="Nat. Commun.">
        <title>Expansion of phycobilisome linker gene families in mesophilic red algae.</title>
        <authorList>
            <person name="Lee J."/>
            <person name="Kim D."/>
            <person name="Bhattacharya D."/>
            <person name="Yoon H.S."/>
        </authorList>
    </citation>
    <scope>NUCLEOTIDE SEQUENCE [LARGE SCALE GENOMIC DNA]</scope>
    <source>
        <strain evidence="4">CCMP 1328</strain>
    </source>
</reference>
<feature type="region of interest" description="Disordered" evidence="1">
    <location>
        <begin position="28"/>
        <end position="54"/>
    </location>
</feature>
<proteinExistence type="predicted"/>
<dbReference type="SUPFAM" id="SSF51197">
    <property type="entry name" value="Clavaminate synthase-like"/>
    <property type="match status" value="1"/>
</dbReference>
<dbReference type="AlphaFoldDB" id="A0A5J4YHC7"/>
<evidence type="ECO:0000313" key="3">
    <source>
        <dbReference type="EMBL" id="KAA8490861.1"/>
    </source>
</evidence>
<dbReference type="EMBL" id="VRMN01000018">
    <property type="protein sequence ID" value="KAA8490861.1"/>
    <property type="molecule type" value="Genomic_DNA"/>
</dbReference>
<keyword evidence="3" id="KW-0223">Dioxygenase</keyword>
<dbReference type="OrthoDB" id="627829at2759"/>
<organism evidence="3 4">
    <name type="scientific">Porphyridium purpureum</name>
    <name type="common">Red alga</name>
    <name type="synonym">Porphyridium cruentum</name>
    <dbReference type="NCBI Taxonomy" id="35688"/>
    <lineage>
        <taxon>Eukaryota</taxon>
        <taxon>Rhodophyta</taxon>
        <taxon>Bangiophyceae</taxon>
        <taxon>Porphyridiales</taxon>
        <taxon>Porphyridiaceae</taxon>
        <taxon>Porphyridium</taxon>
    </lineage>
</organism>